<dbReference type="Pfam" id="PF00593">
    <property type="entry name" value="TonB_dep_Rec_b-barrel"/>
    <property type="match status" value="1"/>
</dbReference>
<dbReference type="InterPro" id="IPR000531">
    <property type="entry name" value="Beta-barrel_TonB"/>
</dbReference>
<evidence type="ECO:0000256" key="2">
    <source>
        <dbReference type="ARBA" id="ARBA00022448"/>
    </source>
</evidence>
<dbReference type="NCBIfam" id="TIGR04056">
    <property type="entry name" value="OMP_RagA_SusC"/>
    <property type="match status" value="1"/>
</dbReference>
<comment type="subcellular location">
    <subcellularLocation>
        <location evidence="1 10">Cell outer membrane</location>
        <topology evidence="1 10">Multi-pass membrane protein</topology>
    </subcellularLocation>
</comment>
<dbReference type="InterPro" id="IPR039426">
    <property type="entry name" value="TonB-dep_rcpt-like"/>
</dbReference>
<keyword evidence="2 10" id="KW-0813">Transport</keyword>
<dbReference type="InterPro" id="IPR008969">
    <property type="entry name" value="CarboxyPept-like_regulatory"/>
</dbReference>
<dbReference type="EMBL" id="JACOOJ010000012">
    <property type="protein sequence ID" value="MBC5632841.1"/>
    <property type="molecule type" value="Genomic_DNA"/>
</dbReference>
<evidence type="ECO:0000313" key="15">
    <source>
        <dbReference type="Proteomes" id="UP000651475"/>
    </source>
</evidence>
<feature type="signal peptide" evidence="12">
    <location>
        <begin position="1"/>
        <end position="17"/>
    </location>
</feature>
<keyword evidence="12" id="KW-0732">Signal</keyword>
<dbReference type="InterPro" id="IPR023996">
    <property type="entry name" value="TonB-dep_OMP_SusC/RagA"/>
</dbReference>
<dbReference type="Proteomes" id="UP000651475">
    <property type="component" value="Unassembled WGS sequence"/>
</dbReference>
<dbReference type="NCBIfam" id="TIGR04057">
    <property type="entry name" value="SusC_RagA_signa"/>
    <property type="match status" value="1"/>
</dbReference>
<gene>
    <name evidence="14" type="ORF">H8S65_08690</name>
</gene>
<keyword evidence="4" id="KW-0410">Iron transport</keyword>
<comment type="caution">
    <text evidence="14">The sequence shown here is derived from an EMBL/GenBank/DDBJ whole genome shotgun (WGS) entry which is preliminary data.</text>
</comment>
<dbReference type="RefSeq" id="WP_186929599.1">
    <property type="nucleotide sequence ID" value="NZ_JACOOJ010000012.1"/>
</dbReference>
<keyword evidence="8 10" id="KW-0472">Membrane</keyword>
<dbReference type="SMART" id="SM00965">
    <property type="entry name" value="STN"/>
    <property type="match status" value="1"/>
</dbReference>
<keyword evidence="7 11" id="KW-0798">TonB box</keyword>
<accession>A0ABR7DN49</accession>
<evidence type="ECO:0000256" key="5">
    <source>
        <dbReference type="ARBA" id="ARBA00022692"/>
    </source>
</evidence>
<dbReference type="InterPro" id="IPR023997">
    <property type="entry name" value="TonB-dep_OMP_SusC/RagA_CS"/>
</dbReference>
<organism evidence="14 15">
    <name type="scientific">Parabacteroides hominis</name>
    <dbReference type="NCBI Taxonomy" id="2763057"/>
    <lineage>
        <taxon>Bacteria</taxon>
        <taxon>Pseudomonadati</taxon>
        <taxon>Bacteroidota</taxon>
        <taxon>Bacteroidia</taxon>
        <taxon>Bacteroidales</taxon>
        <taxon>Tannerellaceae</taxon>
        <taxon>Parabacteroides</taxon>
    </lineage>
</organism>
<keyword evidence="15" id="KW-1185">Reference proteome</keyword>
<dbReference type="Pfam" id="PF13715">
    <property type="entry name" value="CarbopepD_reg_2"/>
    <property type="match status" value="1"/>
</dbReference>
<dbReference type="PROSITE" id="PS52016">
    <property type="entry name" value="TONB_DEPENDENT_REC_3"/>
    <property type="match status" value="1"/>
</dbReference>
<dbReference type="InterPro" id="IPR037066">
    <property type="entry name" value="Plug_dom_sf"/>
</dbReference>
<dbReference type="InterPro" id="IPR011662">
    <property type="entry name" value="Secretin/TonB_short_N"/>
</dbReference>
<evidence type="ECO:0000256" key="3">
    <source>
        <dbReference type="ARBA" id="ARBA00022452"/>
    </source>
</evidence>
<protein>
    <submittedName>
        <fullName evidence="14">TonB-dependent receptor</fullName>
    </submittedName>
</protein>
<keyword evidence="9 10" id="KW-0998">Cell outer membrane</keyword>
<evidence type="ECO:0000256" key="7">
    <source>
        <dbReference type="ARBA" id="ARBA00023077"/>
    </source>
</evidence>
<evidence type="ECO:0000256" key="12">
    <source>
        <dbReference type="SAM" id="SignalP"/>
    </source>
</evidence>
<evidence type="ECO:0000256" key="4">
    <source>
        <dbReference type="ARBA" id="ARBA00022496"/>
    </source>
</evidence>
<dbReference type="InterPro" id="IPR012910">
    <property type="entry name" value="Plug_dom"/>
</dbReference>
<dbReference type="Gene3D" id="2.170.130.10">
    <property type="entry name" value="TonB-dependent receptor, plug domain"/>
    <property type="match status" value="1"/>
</dbReference>
<name>A0ABR7DN49_9BACT</name>
<dbReference type="Gene3D" id="2.60.40.1120">
    <property type="entry name" value="Carboxypeptidase-like, regulatory domain"/>
    <property type="match status" value="1"/>
</dbReference>
<feature type="chain" id="PRO_5046657277" evidence="12">
    <location>
        <begin position="18"/>
        <end position="1103"/>
    </location>
</feature>
<keyword evidence="3 10" id="KW-1134">Transmembrane beta strand</keyword>
<feature type="domain" description="Secretin/TonB short N-terminal" evidence="13">
    <location>
        <begin position="49"/>
        <end position="98"/>
    </location>
</feature>
<evidence type="ECO:0000256" key="6">
    <source>
        <dbReference type="ARBA" id="ARBA00023004"/>
    </source>
</evidence>
<dbReference type="SUPFAM" id="SSF56935">
    <property type="entry name" value="Porins"/>
    <property type="match status" value="1"/>
</dbReference>
<evidence type="ECO:0000313" key="14">
    <source>
        <dbReference type="EMBL" id="MBC5632841.1"/>
    </source>
</evidence>
<keyword evidence="4" id="KW-0406">Ion transport</keyword>
<dbReference type="SUPFAM" id="SSF49464">
    <property type="entry name" value="Carboxypeptidase regulatory domain-like"/>
    <property type="match status" value="1"/>
</dbReference>
<sequence>MRITTLLLFVFIFCMHAENSNSQNVNVTIKRSNTELENVLNDIEKQTDYLFIYNKFVNVDRKVSVNLKKASLEEVLANLFAGTDVKYSVDGSYILLSAGGTTTTIPLSAQQGKTISGVITDNNGEPVIGANVIEKGSRSVGTVTDVDGKFTLALDKPSATLVVSYIGYLTKEVPVGNQSVLRIVLSEDTQNLDEVVVIGYGSVKKSDLTGAVGSIQVDKVQGISVKSVDQMLQGRTSGLYMVQNSGMPGASSTVRIRGGNSISGGNEPLYIIDGMPVYPSADASQTALSPLNSIPTSDIESIEVLKDASSTAIYGSRGANGVIIVTTKKGKSGKTSVAFDAYWGIQNIYKKYDLLDARSFEKLANEALVNSGGAAIYDESLTPATTDWQGLTSNDNALTQNYQLTVSGGNDKTTFLTSFNYFDQEGVVKATEMKKYAFRANIDHKISSTINMGIALTMTKVDNNRVGNSILMSRLTTPPNIAVKDENGNYKFSDENGVTTFDNPVAVINEKVDWHTSFRTLNNAFVEWNIIKGLSFKSSIGIDIGYSTNKSYNPRSVYSGSQKGGEAKKIANNSYTWINENILTYTNTWGVHSFTGLVGYTQQSSTSDNFNAGSYGFLNDNLQMNNLGSGTTYTAPGSSVAKWALNSYLARVNYTVNNKYLLTASIRADGSSRFGRDNRWGYFPSAALAWRASEEPFIKDLNIFSNLKPRISFGITGNQDGIGTYPSYALLKSAGYVADGEKVTGYYPSQVANTNLKWETTAQFDAGIDFGFFNNRLTVVIDGYYKKTSDLLLKVKIPGSSGFSSGLKNIGEVENKGFELAINATPVEGSFTWNTSLNLTYNKNKVLSLGEVSFIYPDQPGQDGTGIHLGRIVQVGQPLGTFYGYAYDGIFSTSDDIASSAQPTAKPGDVRFKDISGPNGVPDGMINDLDRVIIGCAQPKIFGGFNNTFAYKNFDLNVNMIFTLGNDIYNGTRVTMEDMQGATNMFASTMNRWTPENQNAPLPRALRSKAVMRVSDQYVENGSYLRFQNITLGYNVPSGFLGFTKYVSGLRVYASLQNFFTITSYSGDNPEVSKYGQDNLGAGYDAFSYPFAKSVLFGLNVKF</sequence>
<keyword evidence="14" id="KW-0675">Receptor</keyword>
<evidence type="ECO:0000256" key="1">
    <source>
        <dbReference type="ARBA" id="ARBA00004571"/>
    </source>
</evidence>
<dbReference type="InterPro" id="IPR036942">
    <property type="entry name" value="Beta-barrel_TonB_sf"/>
</dbReference>
<evidence type="ECO:0000256" key="8">
    <source>
        <dbReference type="ARBA" id="ARBA00023136"/>
    </source>
</evidence>
<keyword evidence="6" id="KW-0408">Iron</keyword>
<dbReference type="Pfam" id="PF07715">
    <property type="entry name" value="Plug"/>
    <property type="match status" value="1"/>
</dbReference>
<reference evidence="14 15" key="1">
    <citation type="submission" date="2020-08" db="EMBL/GenBank/DDBJ databases">
        <title>Genome public.</title>
        <authorList>
            <person name="Liu C."/>
            <person name="Sun Q."/>
        </authorList>
    </citation>
    <scope>NUCLEOTIDE SEQUENCE [LARGE SCALE GENOMIC DNA]</scope>
    <source>
        <strain evidence="14 15">NSJ-79</strain>
    </source>
</reference>
<keyword evidence="5 10" id="KW-0812">Transmembrane</keyword>
<dbReference type="Pfam" id="PF07660">
    <property type="entry name" value="STN"/>
    <property type="match status" value="1"/>
</dbReference>
<evidence type="ECO:0000256" key="11">
    <source>
        <dbReference type="RuleBase" id="RU003357"/>
    </source>
</evidence>
<proteinExistence type="inferred from homology"/>
<comment type="similarity">
    <text evidence="10 11">Belongs to the TonB-dependent receptor family.</text>
</comment>
<evidence type="ECO:0000259" key="13">
    <source>
        <dbReference type="SMART" id="SM00965"/>
    </source>
</evidence>
<dbReference type="Gene3D" id="2.40.170.20">
    <property type="entry name" value="TonB-dependent receptor, beta-barrel domain"/>
    <property type="match status" value="1"/>
</dbReference>
<evidence type="ECO:0000256" key="10">
    <source>
        <dbReference type="PROSITE-ProRule" id="PRU01360"/>
    </source>
</evidence>
<evidence type="ECO:0000256" key="9">
    <source>
        <dbReference type="ARBA" id="ARBA00023237"/>
    </source>
</evidence>